<dbReference type="PANTHER" id="PTHR43205">
    <property type="entry name" value="PROSTAGLANDIN REDUCTASE"/>
    <property type="match status" value="1"/>
</dbReference>
<dbReference type="InterPro" id="IPR013149">
    <property type="entry name" value="ADH-like_C"/>
</dbReference>
<dbReference type="InterPro" id="IPR036291">
    <property type="entry name" value="NAD(P)-bd_dom_sf"/>
</dbReference>
<dbReference type="EMBL" id="JACGCI010000068">
    <property type="protein sequence ID" value="KAF6748875.1"/>
    <property type="molecule type" value="Genomic_DNA"/>
</dbReference>
<evidence type="ECO:0000313" key="4">
    <source>
        <dbReference type="EMBL" id="KAF6748875.1"/>
    </source>
</evidence>
<feature type="domain" description="Oxidoreductase N-terminal" evidence="3">
    <location>
        <begin position="47"/>
        <end position="124"/>
    </location>
</feature>
<dbReference type="Proteomes" id="UP000521943">
    <property type="component" value="Unassembled WGS sequence"/>
</dbReference>
<evidence type="ECO:0000256" key="1">
    <source>
        <dbReference type="ARBA" id="ARBA00023002"/>
    </source>
</evidence>
<dbReference type="PANTHER" id="PTHR43205:SF7">
    <property type="entry name" value="PROSTAGLANDIN REDUCTASE 1"/>
    <property type="match status" value="1"/>
</dbReference>
<protein>
    <submittedName>
        <fullName evidence="4">Alcohol dehydrogenase</fullName>
    </submittedName>
</protein>
<dbReference type="InterPro" id="IPR045010">
    <property type="entry name" value="MDR_fam"/>
</dbReference>
<evidence type="ECO:0000259" key="2">
    <source>
        <dbReference type="Pfam" id="PF00107"/>
    </source>
</evidence>
<dbReference type="InterPro" id="IPR011032">
    <property type="entry name" value="GroES-like_sf"/>
</dbReference>
<dbReference type="SUPFAM" id="SSF50129">
    <property type="entry name" value="GroES-like"/>
    <property type="match status" value="1"/>
</dbReference>
<comment type="caution">
    <text evidence="4">The sequence shown here is derived from an EMBL/GenBank/DDBJ whole genome shotgun (WGS) entry which is preliminary data.</text>
</comment>
<dbReference type="OrthoDB" id="809632at2759"/>
<keyword evidence="1" id="KW-0560">Oxidoreductase</keyword>
<name>A0A8H6HKU6_9AGAR</name>
<dbReference type="CDD" id="cd05288">
    <property type="entry name" value="PGDH"/>
    <property type="match status" value="1"/>
</dbReference>
<evidence type="ECO:0000259" key="3">
    <source>
        <dbReference type="Pfam" id="PF16884"/>
    </source>
</evidence>
<reference evidence="4 5" key="1">
    <citation type="submission" date="2020-07" db="EMBL/GenBank/DDBJ databases">
        <title>Comparative genomics of pyrophilous fungi reveals a link between fire events and developmental genes.</title>
        <authorList>
            <consortium name="DOE Joint Genome Institute"/>
            <person name="Steindorff A.S."/>
            <person name="Carver A."/>
            <person name="Calhoun S."/>
            <person name="Stillman K."/>
            <person name="Liu H."/>
            <person name="Lipzen A."/>
            <person name="Pangilinan J."/>
            <person name="Labutti K."/>
            <person name="Bruns T.D."/>
            <person name="Grigoriev I.V."/>
        </authorList>
    </citation>
    <scope>NUCLEOTIDE SEQUENCE [LARGE SCALE GENOMIC DNA]</scope>
    <source>
        <strain evidence="4 5">CBS 144469</strain>
    </source>
</reference>
<dbReference type="GO" id="GO:0016628">
    <property type="term" value="F:oxidoreductase activity, acting on the CH-CH group of donors, NAD or NADP as acceptor"/>
    <property type="evidence" value="ECO:0007669"/>
    <property type="project" value="InterPro"/>
</dbReference>
<dbReference type="AlphaFoldDB" id="A0A8H6HKU6"/>
<evidence type="ECO:0000313" key="5">
    <source>
        <dbReference type="Proteomes" id="UP000521943"/>
    </source>
</evidence>
<dbReference type="SUPFAM" id="SSF51735">
    <property type="entry name" value="NAD(P)-binding Rossmann-fold domains"/>
    <property type="match status" value="1"/>
</dbReference>
<organism evidence="4 5">
    <name type="scientific">Ephemerocybe angulata</name>
    <dbReference type="NCBI Taxonomy" id="980116"/>
    <lineage>
        <taxon>Eukaryota</taxon>
        <taxon>Fungi</taxon>
        <taxon>Dikarya</taxon>
        <taxon>Basidiomycota</taxon>
        <taxon>Agaricomycotina</taxon>
        <taxon>Agaricomycetes</taxon>
        <taxon>Agaricomycetidae</taxon>
        <taxon>Agaricales</taxon>
        <taxon>Agaricineae</taxon>
        <taxon>Psathyrellaceae</taxon>
        <taxon>Ephemerocybe</taxon>
    </lineage>
</organism>
<dbReference type="Gene3D" id="3.90.180.10">
    <property type="entry name" value="Medium-chain alcohol dehydrogenases, catalytic domain"/>
    <property type="match status" value="1"/>
</dbReference>
<keyword evidence="5" id="KW-1185">Reference proteome</keyword>
<dbReference type="Pfam" id="PF16884">
    <property type="entry name" value="ADH_N_2"/>
    <property type="match status" value="1"/>
</dbReference>
<accession>A0A8H6HKU6</accession>
<dbReference type="InterPro" id="IPR041694">
    <property type="entry name" value="ADH_N_2"/>
</dbReference>
<feature type="domain" description="Alcohol dehydrogenase-like C-terminal" evidence="2">
    <location>
        <begin position="176"/>
        <end position="292"/>
    </location>
</feature>
<dbReference type="Gene3D" id="3.40.50.720">
    <property type="entry name" value="NAD(P)-binding Rossmann-like Domain"/>
    <property type="match status" value="1"/>
</dbReference>
<gene>
    <name evidence="4" type="ORF">DFP72DRAFT_1073956</name>
</gene>
<sequence length="350" mass="37432">MASIANSRILFNSIPTVTHVLPLPGYPELGQTIVHNTSEQINVETVPLNGGILLKIIVLSPDPFQRNLMIPPSDEMFMPVYAIGEPIVGLAVAVVLRSENDAVNPGDHLHGFLPWKSYVVLPSAEGLSILDNKYGLPWTSYVGVLGLAGHTAWMAWKEYANPRAGQTAFVTAAAGPVGSFVIQLAKRAGMKVIASAGSEDKVAWAKGVGADVAFNYKTKSTQGVLKKEGPIDLYWDNVGGESLDAALEAASVGATFIECGMASGYNTGHAPIKNLIKVIEKAITMNGLTVTLLYEKYLDEFYATVPKLVADGGIKHREEIYRGMDSVDEALLKTVRGAVKGKAVVIIAEQ</sequence>
<dbReference type="Pfam" id="PF00107">
    <property type="entry name" value="ADH_zinc_N"/>
    <property type="match status" value="1"/>
</dbReference>
<proteinExistence type="predicted"/>